<organism evidence="1 2">
    <name type="scientific">Botrytis paeoniae</name>
    <dbReference type="NCBI Taxonomy" id="278948"/>
    <lineage>
        <taxon>Eukaryota</taxon>
        <taxon>Fungi</taxon>
        <taxon>Dikarya</taxon>
        <taxon>Ascomycota</taxon>
        <taxon>Pezizomycotina</taxon>
        <taxon>Leotiomycetes</taxon>
        <taxon>Helotiales</taxon>
        <taxon>Sclerotiniaceae</taxon>
        <taxon>Botrytis</taxon>
    </lineage>
</organism>
<comment type="caution">
    <text evidence="1">The sequence shown here is derived from an EMBL/GenBank/DDBJ whole genome shotgun (WGS) entry which is preliminary data.</text>
</comment>
<evidence type="ECO:0000313" key="2">
    <source>
        <dbReference type="Proteomes" id="UP000297910"/>
    </source>
</evidence>
<dbReference type="EMBL" id="PQXI01000001">
    <property type="protein sequence ID" value="TGO31302.1"/>
    <property type="molecule type" value="Genomic_DNA"/>
</dbReference>
<sequence>MVIKPDIVMMMLRVPNNGSLSVHVILMGVGARQIQVSMTSQNTPRTNWMVEKGLSRHQTQT</sequence>
<proteinExistence type="predicted"/>
<accession>A0A4Z1G7A9</accession>
<gene>
    <name evidence="1" type="ORF">BPAE_0001g02010</name>
</gene>
<evidence type="ECO:0000313" key="1">
    <source>
        <dbReference type="EMBL" id="TGO31302.1"/>
    </source>
</evidence>
<dbReference type="AlphaFoldDB" id="A0A4Z1G7A9"/>
<dbReference type="Proteomes" id="UP000297910">
    <property type="component" value="Unassembled WGS sequence"/>
</dbReference>
<reference evidence="1 2" key="1">
    <citation type="submission" date="2017-12" db="EMBL/GenBank/DDBJ databases">
        <title>Comparative genomics of Botrytis spp.</title>
        <authorList>
            <person name="Valero-Jimenez C.A."/>
            <person name="Tapia P."/>
            <person name="Veloso J."/>
            <person name="Silva-Moreno E."/>
            <person name="Staats M."/>
            <person name="Valdes J.H."/>
            <person name="Van Kan J.A.L."/>
        </authorList>
    </citation>
    <scope>NUCLEOTIDE SEQUENCE [LARGE SCALE GENOMIC DNA]</scope>
    <source>
        <strain evidence="1 2">Bp0003</strain>
    </source>
</reference>
<protein>
    <submittedName>
        <fullName evidence="1">Uncharacterized protein</fullName>
    </submittedName>
</protein>
<name>A0A4Z1G7A9_9HELO</name>
<keyword evidence="2" id="KW-1185">Reference proteome</keyword>